<dbReference type="AlphaFoldDB" id="A0A437AG89"/>
<keyword evidence="2" id="KW-1185">Reference proteome</keyword>
<reference evidence="1 2" key="1">
    <citation type="submission" date="2019-01" db="EMBL/GenBank/DDBJ databases">
        <title>Intercellular communication is required for trap formation in the nematode-trapping fungus Duddingtonia flagrans.</title>
        <authorList>
            <person name="Youssar L."/>
            <person name="Wernet V."/>
            <person name="Hensel N."/>
            <person name="Hildebrandt H.-G."/>
            <person name="Fischer R."/>
        </authorList>
    </citation>
    <scope>NUCLEOTIDE SEQUENCE [LARGE SCALE GENOMIC DNA]</scope>
    <source>
        <strain evidence="1 2">CBS H-5679</strain>
    </source>
</reference>
<proteinExistence type="predicted"/>
<dbReference type="VEuPathDB" id="FungiDB:DFL_001122"/>
<dbReference type="Pfam" id="PF13875">
    <property type="entry name" value="DUF4202"/>
    <property type="match status" value="1"/>
</dbReference>
<protein>
    <submittedName>
        <fullName evidence="1">Uncharacterized protein</fullName>
    </submittedName>
</protein>
<dbReference type="Proteomes" id="UP000283090">
    <property type="component" value="Unassembled WGS sequence"/>
</dbReference>
<name>A0A437AG89_ARTFL</name>
<dbReference type="PANTHER" id="PTHR41729">
    <property type="entry name" value="GLUTAMYL-TRNA SYNTHETASE"/>
    <property type="match status" value="1"/>
</dbReference>
<dbReference type="InterPro" id="IPR025255">
    <property type="entry name" value="DUF4202"/>
</dbReference>
<dbReference type="RefSeq" id="XP_067495690.1">
    <property type="nucleotide sequence ID" value="XM_067629695.1"/>
</dbReference>
<dbReference type="STRING" id="97331.A0A437AG89"/>
<evidence type="ECO:0000313" key="1">
    <source>
        <dbReference type="EMBL" id="RVD90146.1"/>
    </source>
</evidence>
<dbReference type="PANTHER" id="PTHR41729:SF1">
    <property type="entry name" value="GLUTAMYL-TRNA SYNTHETASE"/>
    <property type="match status" value="1"/>
</dbReference>
<organism evidence="1 2">
    <name type="scientific">Arthrobotrys flagrans</name>
    <name type="common">Nematode-trapping fungus</name>
    <name type="synonym">Trichothecium flagrans</name>
    <dbReference type="NCBI Taxonomy" id="97331"/>
    <lineage>
        <taxon>Eukaryota</taxon>
        <taxon>Fungi</taxon>
        <taxon>Dikarya</taxon>
        <taxon>Ascomycota</taxon>
        <taxon>Pezizomycotina</taxon>
        <taxon>Orbiliomycetes</taxon>
        <taxon>Orbiliales</taxon>
        <taxon>Orbiliaceae</taxon>
        <taxon>Arthrobotrys</taxon>
    </lineage>
</organism>
<sequence length="217" mass="24710">MATLSDPAVFLRAKEIIDDAHREDPSGQEIIYADNVEKYLRILVAPEEPTNVQVIASRCQHLRRFLHPRSTYPDGKPGYLRWRRDLYTLQANYSTTLLSPLSLPESELAEITSAISKKDLLIKSKVHPTTILLEDAAVLVFLSNEVEGFKKQHEEYDEEKWVGIVKKTWRKLSDRGKEEAGKLLPELEEGLRAVVERVVREEGEKEGEKEGSSAGRE</sequence>
<evidence type="ECO:0000313" key="2">
    <source>
        <dbReference type="Proteomes" id="UP000283090"/>
    </source>
</evidence>
<dbReference type="EMBL" id="SAEB01000001">
    <property type="protein sequence ID" value="RVD90146.1"/>
    <property type="molecule type" value="Genomic_DNA"/>
</dbReference>
<accession>A0A437AG89</accession>
<dbReference type="OrthoDB" id="417697at2759"/>
<gene>
    <name evidence="1" type="ORF">DFL_001122</name>
</gene>
<comment type="caution">
    <text evidence="1">The sequence shown here is derived from an EMBL/GenBank/DDBJ whole genome shotgun (WGS) entry which is preliminary data.</text>
</comment>
<dbReference type="GeneID" id="93583433"/>